<dbReference type="InterPro" id="IPR017946">
    <property type="entry name" value="PLC-like_Pdiesterase_TIM-brl"/>
</dbReference>
<name>I1QN29_ORYGL</name>
<dbReference type="PANTHER" id="PTHR43620">
    <property type="entry name" value="GLYCEROPHOSPHORYL DIESTER PHOSPHODIESTERASE"/>
    <property type="match status" value="1"/>
</dbReference>
<dbReference type="OMA" id="MAWESAF"/>
<evidence type="ECO:0000256" key="4">
    <source>
        <dbReference type="ARBA" id="ARBA00022801"/>
    </source>
</evidence>
<dbReference type="EC" id="3.1.4.46" evidence="1"/>
<dbReference type="HOGENOM" id="CLU_862176_0_0_1"/>
<sequence length="323" mass="35904">CASLQPAKVRACVLSPIEPWPLEEMLSRITGSLPLMLSYCFCLMLLSIIVAVTVAVAAEELPPAPTTFKTLNEGMKTYLINGAQKTGWLPVDYNMSSLRNVTLTQSIYSRTQRFDYSNFDILSVTGFISLIKPSSTWLNVEHDIFYREHGLNMTNYILSIQKLGSVKYISSPELGFLQSLSGGINREVNLVFRFLDKALSDPSTNKTYNSMLSNLTFIKTIASGIMVSKNYIWPVTSDNYIQLHTQIVQEAHNAGLEIYASDFSNDGIFPYNYSYDPLGEYLSFVSDGGFSVDGVLTDFPLTASEAIGMSLYFVDLILVSVLV</sequence>
<protein>
    <recommendedName>
        <fullName evidence="1">glycerophosphodiester phosphodiesterase</fullName>
        <ecNumber evidence="1">3.1.4.46</ecNumber>
    </recommendedName>
</protein>
<comment type="catalytic activity">
    <reaction evidence="5">
        <text>a sn-glycero-3-phosphodiester + H2O = an alcohol + sn-glycerol 3-phosphate + H(+)</text>
        <dbReference type="Rhea" id="RHEA:12969"/>
        <dbReference type="ChEBI" id="CHEBI:15377"/>
        <dbReference type="ChEBI" id="CHEBI:15378"/>
        <dbReference type="ChEBI" id="CHEBI:30879"/>
        <dbReference type="ChEBI" id="CHEBI:57597"/>
        <dbReference type="ChEBI" id="CHEBI:83408"/>
        <dbReference type="EC" id="3.1.4.46"/>
    </reaction>
</comment>
<keyword evidence="6" id="KW-0812">Transmembrane</keyword>
<evidence type="ECO:0000256" key="1">
    <source>
        <dbReference type="ARBA" id="ARBA00012247"/>
    </source>
</evidence>
<reference evidence="8" key="1">
    <citation type="submission" date="2015-06" db="UniProtKB">
        <authorList>
            <consortium name="EnsemblPlants"/>
        </authorList>
    </citation>
    <scope>IDENTIFICATION</scope>
</reference>
<dbReference type="PANTHER" id="PTHR43620:SF6">
    <property type="entry name" value="GLYCEROPHOSPHODIESTER PHOSPHODIESTERASE"/>
    <property type="match status" value="1"/>
</dbReference>
<dbReference type="PROSITE" id="PS51704">
    <property type="entry name" value="GP_PDE"/>
    <property type="match status" value="1"/>
</dbReference>
<dbReference type="STRING" id="4538.I1QN29"/>
<dbReference type="Proteomes" id="UP000007306">
    <property type="component" value="Chromosome 9"/>
</dbReference>
<keyword evidence="6" id="KW-0472">Membrane</keyword>
<dbReference type="Gene3D" id="3.20.20.190">
    <property type="entry name" value="Phosphatidylinositol (PI) phosphodiesterase"/>
    <property type="match status" value="1"/>
</dbReference>
<dbReference type="eggNOG" id="KOG2258">
    <property type="taxonomic scope" value="Eukaryota"/>
</dbReference>
<feature type="domain" description="GP-PDE" evidence="7">
    <location>
        <begin position="1"/>
        <end position="307"/>
    </location>
</feature>
<dbReference type="SUPFAM" id="SSF51695">
    <property type="entry name" value="PLC-like phosphodiesterases"/>
    <property type="match status" value="1"/>
</dbReference>
<evidence type="ECO:0000256" key="2">
    <source>
        <dbReference type="ARBA" id="ARBA00022729"/>
    </source>
</evidence>
<evidence type="ECO:0000256" key="6">
    <source>
        <dbReference type="SAM" id="Phobius"/>
    </source>
</evidence>
<keyword evidence="6" id="KW-1133">Transmembrane helix</keyword>
<feature type="transmembrane region" description="Helical" evidence="6">
    <location>
        <begin position="35"/>
        <end position="58"/>
    </location>
</feature>
<evidence type="ECO:0000256" key="5">
    <source>
        <dbReference type="ARBA" id="ARBA00047512"/>
    </source>
</evidence>
<dbReference type="GO" id="GO:0006071">
    <property type="term" value="P:glycerol metabolic process"/>
    <property type="evidence" value="ECO:0007669"/>
    <property type="project" value="UniProtKB-KW"/>
</dbReference>
<keyword evidence="4" id="KW-0378">Hydrolase</keyword>
<accession>I1QN29</accession>
<reference evidence="8 9" key="2">
    <citation type="submission" date="2018-04" db="EMBL/GenBank/DDBJ databases">
        <title>OglaRS2 (Oryza glaberrima Reference Sequence Version 2).</title>
        <authorList>
            <person name="Zhang J."/>
            <person name="Kudrna D."/>
            <person name="Lee S."/>
            <person name="Talag J."/>
            <person name="Rajasekar S."/>
            <person name="Wing R.A."/>
        </authorList>
    </citation>
    <scope>NUCLEOTIDE SEQUENCE [LARGE SCALE GENOMIC DNA]</scope>
    <source>
        <strain evidence="8 9">cv. IRGC 96717</strain>
    </source>
</reference>
<evidence type="ECO:0000259" key="7">
    <source>
        <dbReference type="PROSITE" id="PS51704"/>
    </source>
</evidence>
<keyword evidence="9" id="KW-1185">Reference proteome</keyword>
<evidence type="ECO:0000313" key="8">
    <source>
        <dbReference type="EnsemblPlants" id="ORGLA09G0045800.1"/>
    </source>
</evidence>
<dbReference type="EnsemblPlants" id="ORGLA09G0045800.1">
    <property type="protein sequence ID" value="ORGLA09G0045800.1"/>
    <property type="gene ID" value="ORGLA09G0045800"/>
</dbReference>
<proteinExistence type="predicted"/>
<dbReference type="GO" id="GO:0006629">
    <property type="term" value="P:lipid metabolic process"/>
    <property type="evidence" value="ECO:0007669"/>
    <property type="project" value="InterPro"/>
</dbReference>
<dbReference type="InterPro" id="IPR030395">
    <property type="entry name" value="GP_PDE_dom"/>
</dbReference>
<evidence type="ECO:0000313" key="9">
    <source>
        <dbReference type="Proteomes" id="UP000007306"/>
    </source>
</evidence>
<dbReference type="Gramene" id="ORGLA09G0045800.1">
    <property type="protein sequence ID" value="ORGLA09G0045800.1"/>
    <property type="gene ID" value="ORGLA09G0045800"/>
</dbReference>
<organism evidence="8 9">
    <name type="scientific">Oryza glaberrima</name>
    <name type="common">African rice</name>
    <dbReference type="NCBI Taxonomy" id="4538"/>
    <lineage>
        <taxon>Eukaryota</taxon>
        <taxon>Viridiplantae</taxon>
        <taxon>Streptophyta</taxon>
        <taxon>Embryophyta</taxon>
        <taxon>Tracheophyta</taxon>
        <taxon>Spermatophyta</taxon>
        <taxon>Magnoliopsida</taxon>
        <taxon>Liliopsida</taxon>
        <taxon>Poales</taxon>
        <taxon>Poaceae</taxon>
        <taxon>BOP clade</taxon>
        <taxon>Oryzoideae</taxon>
        <taxon>Oryzeae</taxon>
        <taxon>Oryzinae</taxon>
        <taxon>Oryza</taxon>
    </lineage>
</organism>
<keyword evidence="2" id="KW-0732">Signal</keyword>
<evidence type="ECO:0000256" key="3">
    <source>
        <dbReference type="ARBA" id="ARBA00022798"/>
    </source>
</evidence>
<dbReference type="AlphaFoldDB" id="I1QN29"/>
<dbReference type="GO" id="GO:0008889">
    <property type="term" value="F:glycerophosphodiester phosphodiesterase activity"/>
    <property type="evidence" value="ECO:0007669"/>
    <property type="project" value="UniProtKB-EC"/>
</dbReference>
<keyword evidence="3" id="KW-0319">Glycerol metabolism</keyword>